<keyword evidence="3 7" id="KW-0812">Transmembrane</keyword>
<accession>A0AAW1U703</accession>
<comment type="subcellular location">
    <subcellularLocation>
        <location evidence="7">Cell membrane</location>
        <topology evidence="7">Multi-pass membrane protein</topology>
    </subcellularLocation>
    <subcellularLocation>
        <location evidence="1">Membrane</location>
        <topology evidence="1">Multi-pass membrane protein</topology>
    </subcellularLocation>
</comment>
<evidence type="ECO:0000256" key="5">
    <source>
        <dbReference type="ARBA" id="ARBA00023136"/>
    </source>
</evidence>
<evidence type="ECO:0000256" key="1">
    <source>
        <dbReference type="ARBA" id="ARBA00004141"/>
    </source>
</evidence>
<evidence type="ECO:0000256" key="2">
    <source>
        <dbReference type="ARBA" id="ARBA00007168"/>
    </source>
</evidence>
<keyword evidence="9" id="KW-1185">Reference proteome</keyword>
<name>A0AAW1U703_9CUCU</name>
<evidence type="ECO:0000256" key="6">
    <source>
        <dbReference type="ARBA" id="ARBA00023180"/>
    </source>
</evidence>
<feature type="transmembrane region" description="Helical" evidence="7">
    <location>
        <begin position="227"/>
        <end position="252"/>
    </location>
</feature>
<dbReference type="PANTHER" id="PTHR12385:SF14">
    <property type="entry name" value="CHOLINE TRANSPORTER-LIKE 2"/>
    <property type="match status" value="1"/>
</dbReference>
<proteinExistence type="inferred from homology"/>
<evidence type="ECO:0000313" key="9">
    <source>
        <dbReference type="Proteomes" id="UP001431783"/>
    </source>
</evidence>
<feature type="transmembrane region" description="Helical" evidence="7">
    <location>
        <begin position="42"/>
        <end position="63"/>
    </location>
</feature>
<protein>
    <recommendedName>
        <fullName evidence="7">Choline transporter-like protein</fullName>
    </recommendedName>
</protein>
<dbReference type="EMBL" id="JARQZJ010000032">
    <property type="protein sequence ID" value="KAK9875144.1"/>
    <property type="molecule type" value="Genomic_DNA"/>
</dbReference>
<gene>
    <name evidence="8" type="ORF">WA026_005935</name>
</gene>
<comment type="function">
    <text evidence="7">Choline transporter.</text>
</comment>
<dbReference type="GO" id="GO:0022857">
    <property type="term" value="F:transmembrane transporter activity"/>
    <property type="evidence" value="ECO:0007669"/>
    <property type="project" value="UniProtKB-UniRule"/>
</dbReference>
<comment type="similarity">
    <text evidence="2 7">Belongs to the CTL (choline transporter-like) family.</text>
</comment>
<feature type="transmembrane region" description="Helical" evidence="7">
    <location>
        <begin position="133"/>
        <end position="161"/>
    </location>
</feature>
<keyword evidence="4 7" id="KW-1133">Transmembrane helix</keyword>
<evidence type="ECO:0000256" key="4">
    <source>
        <dbReference type="ARBA" id="ARBA00022989"/>
    </source>
</evidence>
<evidence type="ECO:0000256" key="3">
    <source>
        <dbReference type="ARBA" id="ARBA00022692"/>
    </source>
</evidence>
<organism evidence="8 9">
    <name type="scientific">Henosepilachna vigintioctopunctata</name>
    <dbReference type="NCBI Taxonomy" id="420089"/>
    <lineage>
        <taxon>Eukaryota</taxon>
        <taxon>Metazoa</taxon>
        <taxon>Ecdysozoa</taxon>
        <taxon>Arthropoda</taxon>
        <taxon>Hexapoda</taxon>
        <taxon>Insecta</taxon>
        <taxon>Pterygota</taxon>
        <taxon>Neoptera</taxon>
        <taxon>Endopterygota</taxon>
        <taxon>Coleoptera</taxon>
        <taxon>Polyphaga</taxon>
        <taxon>Cucujiformia</taxon>
        <taxon>Coccinelloidea</taxon>
        <taxon>Coccinellidae</taxon>
        <taxon>Epilachninae</taxon>
        <taxon>Epilachnini</taxon>
        <taxon>Henosepilachna</taxon>
    </lineage>
</organism>
<feature type="transmembrane region" description="Helical" evidence="7">
    <location>
        <begin position="373"/>
        <end position="394"/>
    </location>
</feature>
<dbReference type="AlphaFoldDB" id="A0AAW1U703"/>
<keyword evidence="5 7" id="KW-0472">Membrane</keyword>
<keyword evidence="6" id="KW-0325">Glycoprotein</keyword>
<dbReference type="Pfam" id="PF04515">
    <property type="entry name" value="Choline_transpo"/>
    <property type="match status" value="1"/>
</dbReference>
<dbReference type="Proteomes" id="UP001431783">
    <property type="component" value="Unassembled WGS sequence"/>
</dbReference>
<dbReference type="GO" id="GO:0005886">
    <property type="term" value="C:plasma membrane"/>
    <property type="evidence" value="ECO:0007669"/>
    <property type="project" value="UniProtKB-SubCell"/>
</dbReference>
<feature type="transmembrane region" description="Helical" evidence="7">
    <location>
        <begin position="15"/>
        <end position="35"/>
    </location>
</feature>
<evidence type="ECO:0000313" key="8">
    <source>
        <dbReference type="EMBL" id="KAK9875144.1"/>
    </source>
</evidence>
<evidence type="ECO:0000256" key="7">
    <source>
        <dbReference type="RuleBase" id="RU368066"/>
    </source>
</evidence>
<dbReference type="SUPFAM" id="SSF82866">
    <property type="entry name" value="Multidrug efflux transporter AcrB transmembrane domain"/>
    <property type="match status" value="1"/>
</dbReference>
<feature type="transmembrane region" description="Helical" evidence="7">
    <location>
        <begin position="414"/>
        <end position="432"/>
    </location>
</feature>
<dbReference type="PANTHER" id="PTHR12385">
    <property type="entry name" value="CHOLINE TRANSPORTER-LIKE (SLC FAMILY 44)"/>
    <property type="match status" value="1"/>
</dbReference>
<reference evidence="8 9" key="1">
    <citation type="submission" date="2023-03" db="EMBL/GenBank/DDBJ databases">
        <title>Genome insight into feeding habits of ladybird beetles.</title>
        <authorList>
            <person name="Li H.-S."/>
            <person name="Huang Y.-H."/>
            <person name="Pang H."/>
        </authorList>
    </citation>
    <scope>NUCLEOTIDE SEQUENCE [LARGE SCALE GENOMIC DNA]</scope>
    <source>
        <strain evidence="8">SYSU_2023b</strain>
        <tissue evidence="8">Whole body</tissue>
    </source>
</reference>
<dbReference type="InterPro" id="IPR007603">
    <property type="entry name" value="Choline_transptr-like"/>
</dbReference>
<feature type="transmembrane region" description="Helical" evidence="7">
    <location>
        <begin position="89"/>
        <end position="112"/>
    </location>
</feature>
<comment type="caution">
    <text evidence="8">The sequence shown here is derived from an EMBL/GenBank/DDBJ whole genome shotgun (WGS) entry which is preliminary data.</text>
</comment>
<sequence>MHVGQNIVDDLINSWYKILAGLLAALLITLIYIVMLRWTAGVMVWVSIVGVIVALGFGTYASAVKYKHMLDEEKNMDADVESFHNTKKYIWLTSLIVCSVALVIILLVTLFLRKRISLAIALIEEGSKAISSVTSVFVFPLFVWLLQIGVILYALASALLLTTTGQPLFKTKLINSTGERCDSSPLNVVCDPVTFNNSLCPNTACKLMKMDHDNYYNYMQWYNVFGFFWGTFFISAFGQMVMACIFATWYWTRPRSKLPFFAVTSSTLTVMRYHIGTLAFGSLIIAICRMIRVVLEYIDSKLKKYDNEITKAIMCLFKCFFWCLEKFLKFINTNAYIMCSIHGRNFCVSARDAFMLLMRNIIRVFILDKVTDFLFFISSILISIGVGALAYLFFATDLVTFVDNSNLNYVEVPIVVIVVCTYFISTIFFNVYSMAVDTLFLCFLEDSERNDGSAEKPYYMSKDLMKIFGKKNKLE</sequence>